<dbReference type="PANTHER" id="PTHR42930">
    <property type="entry name" value="PHOSPHATE-SPECIFIC TRANSPORT SYSTEM ACCESSORY PROTEIN PHOU"/>
    <property type="match status" value="1"/>
</dbReference>
<organism evidence="10 11">
    <name type="scientific">Pacificimonas flava</name>
    <dbReference type="NCBI Taxonomy" id="1234595"/>
    <lineage>
        <taxon>Bacteria</taxon>
        <taxon>Pseudomonadati</taxon>
        <taxon>Pseudomonadota</taxon>
        <taxon>Alphaproteobacteria</taxon>
        <taxon>Sphingomonadales</taxon>
        <taxon>Sphingosinicellaceae</taxon>
        <taxon>Pacificimonas</taxon>
    </lineage>
</organism>
<evidence type="ECO:0000256" key="1">
    <source>
        <dbReference type="ARBA" id="ARBA00004496"/>
    </source>
</evidence>
<evidence type="ECO:0000256" key="4">
    <source>
        <dbReference type="ARBA" id="ARBA00022448"/>
    </source>
</evidence>
<feature type="domain" description="PhoU" evidence="9">
    <location>
        <begin position="24"/>
        <end position="111"/>
    </location>
</feature>
<dbReference type="NCBIfam" id="TIGR02135">
    <property type="entry name" value="phoU_full"/>
    <property type="match status" value="1"/>
</dbReference>
<dbReference type="AlphaFoldDB" id="M2SFT4"/>
<sequence length="236" mass="25673">MTSQPGHTVKSFDDDLRSLRSRIGQMGGYARQQLDDSIAALLSGDVETAHRIAEGDKRLDEMEMEAESFAISIIARRAPMAGDLREVIAALKIGSVIERIGDYAKNCARRVEVLVGGVSREVHPGIAEMARMASSLFDDSMRAFAQRDPALAQQVADGDEAIDDYYESLFQALLSQIAEDPNQTASATHFIFIIKNLERVGDHATNIAEMVHYSATGEHLGERPKGGDATGLTLPL</sequence>
<gene>
    <name evidence="10" type="ORF">C725_0165</name>
</gene>
<dbReference type="InterPro" id="IPR028366">
    <property type="entry name" value="PhoU"/>
</dbReference>
<dbReference type="GO" id="GO:0006817">
    <property type="term" value="P:phosphate ion transport"/>
    <property type="evidence" value="ECO:0007669"/>
    <property type="project" value="UniProtKB-KW"/>
</dbReference>
<keyword evidence="6 8" id="KW-0592">Phosphate transport</keyword>
<dbReference type="GO" id="GO:0045936">
    <property type="term" value="P:negative regulation of phosphate metabolic process"/>
    <property type="evidence" value="ECO:0007669"/>
    <property type="project" value="InterPro"/>
</dbReference>
<evidence type="ECO:0000256" key="6">
    <source>
        <dbReference type="ARBA" id="ARBA00022592"/>
    </source>
</evidence>
<proteinExistence type="inferred from homology"/>
<keyword evidence="11" id="KW-1185">Reference proteome</keyword>
<dbReference type="PATRIC" id="fig|1234595.3.peg.164"/>
<evidence type="ECO:0000256" key="8">
    <source>
        <dbReference type="PIRNR" id="PIRNR003107"/>
    </source>
</evidence>
<dbReference type="PIRSF" id="PIRSF003107">
    <property type="entry name" value="PhoU"/>
    <property type="match status" value="1"/>
</dbReference>
<dbReference type="PANTHER" id="PTHR42930:SF3">
    <property type="entry name" value="PHOSPHATE-SPECIFIC TRANSPORT SYSTEM ACCESSORY PROTEIN PHOU"/>
    <property type="match status" value="1"/>
</dbReference>
<comment type="caution">
    <text evidence="10">The sequence shown here is derived from an EMBL/GenBank/DDBJ whole genome shotgun (WGS) entry which is preliminary data.</text>
</comment>
<dbReference type="SUPFAM" id="SSF109755">
    <property type="entry name" value="PhoU-like"/>
    <property type="match status" value="1"/>
</dbReference>
<keyword evidence="4 8" id="KW-0813">Transport</keyword>
<evidence type="ECO:0000259" key="9">
    <source>
        <dbReference type="Pfam" id="PF01895"/>
    </source>
</evidence>
<dbReference type="RefSeq" id="WP_008599547.1">
    <property type="nucleotide sequence ID" value="NZ_AMRV01000001.1"/>
</dbReference>
<evidence type="ECO:0000313" key="11">
    <source>
        <dbReference type="Proteomes" id="UP000011717"/>
    </source>
</evidence>
<keyword evidence="5 8" id="KW-0963">Cytoplasm</keyword>
<dbReference type="FunFam" id="1.20.58.220:FF:000004">
    <property type="entry name" value="Phosphate-specific transport system accessory protein PhoU"/>
    <property type="match status" value="1"/>
</dbReference>
<evidence type="ECO:0000256" key="3">
    <source>
        <dbReference type="ARBA" id="ARBA00011738"/>
    </source>
</evidence>
<protein>
    <recommendedName>
        <fullName evidence="8">Phosphate-specific transport system accessory protein PhoU</fullName>
    </recommendedName>
</protein>
<evidence type="ECO:0000256" key="2">
    <source>
        <dbReference type="ARBA" id="ARBA00008107"/>
    </source>
</evidence>
<accession>M2SFT4</accession>
<dbReference type="EMBL" id="AMRV01000001">
    <property type="protein sequence ID" value="EMD84235.1"/>
    <property type="molecule type" value="Genomic_DNA"/>
</dbReference>
<dbReference type="InterPro" id="IPR038078">
    <property type="entry name" value="PhoU-like_sf"/>
</dbReference>
<comment type="function">
    <text evidence="7 8">Plays a role in the regulation of phosphate uptake.</text>
</comment>
<dbReference type="GO" id="GO:0030643">
    <property type="term" value="P:intracellular phosphate ion homeostasis"/>
    <property type="evidence" value="ECO:0007669"/>
    <property type="project" value="InterPro"/>
</dbReference>
<evidence type="ECO:0000256" key="5">
    <source>
        <dbReference type="ARBA" id="ARBA00022490"/>
    </source>
</evidence>
<evidence type="ECO:0000256" key="7">
    <source>
        <dbReference type="ARBA" id="ARBA00056181"/>
    </source>
</evidence>
<dbReference type="Pfam" id="PF01895">
    <property type="entry name" value="PhoU"/>
    <property type="match status" value="2"/>
</dbReference>
<name>M2SFT4_9SPHN</name>
<feature type="domain" description="PhoU" evidence="9">
    <location>
        <begin position="126"/>
        <end position="211"/>
    </location>
</feature>
<dbReference type="GO" id="GO:0005737">
    <property type="term" value="C:cytoplasm"/>
    <property type="evidence" value="ECO:0007669"/>
    <property type="project" value="UniProtKB-SubCell"/>
</dbReference>
<comment type="subcellular location">
    <subcellularLocation>
        <location evidence="1 8">Cytoplasm</location>
    </subcellularLocation>
</comment>
<comment type="subunit">
    <text evidence="3 8">Homodimer.</text>
</comment>
<dbReference type="Gene3D" id="1.20.58.220">
    <property type="entry name" value="Phosphate transport system protein phou homolog 2, domain 2"/>
    <property type="match status" value="1"/>
</dbReference>
<comment type="similarity">
    <text evidence="2 8">Belongs to the PhoU family.</text>
</comment>
<dbReference type="InterPro" id="IPR026022">
    <property type="entry name" value="PhoU_dom"/>
</dbReference>
<reference evidence="10 11" key="1">
    <citation type="journal article" date="2013" name="Genome Announc.">
        <title>Draft Genome Sequence of Strain JLT2015T, Belonging to the Family Sphingomonadaceae of the Alphaproteobacteria.</title>
        <authorList>
            <person name="Tang K."/>
            <person name="Liu K."/>
            <person name="Li S."/>
            <person name="Jiao N."/>
        </authorList>
    </citation>
    <scope>NUCLEOTIDE SEQUENCE [LARGE SCALE GENOMIC DNA]</scope>
    <source>
        <strain evidence="10 11">JLT2015</strain>
    </source>
</reference>
<dbReference type="Proteomes" id="UP000011717">
    <property type="component" value="Unassembled WGS sequence"/>
</dbReference>
<dbReference type="OrthoDB" id="9814256at2"/>
<evidence type="ECO:0000313" key="10">
    <source>
        <dbReference type="EMBL" id="EMD84235.1"/>
    </source>
</evidence>